<protein>
    <submittedName>
        <fullName evidence="1">Uncharacterized protein</fullName>
    </submittedName>
</protein>
<reference evidence="1" key="1">
    <citation type="journal article" date="2016" name="Front. Microbiol.">
        <title>Genome Sequence of the Piezophilic, Mesophilic Sulfate-Reducing Bacterium Desulfovibrio indicus J2T.</title>
        <authorList>
            <person name="Cao J."/>
            <person name="Maignien L."/>
            <person name="Shao Z."/>
            <person name="Alain K."/>
            <person name="Jebbar M."/>
        </authorList>
    </citation>
    <scope>NUCLEOTIDE SEQUENCE</scope>
    <source>
        <strain evidence="1">JCM 32048</strain>
    </source>
</reference>
<proteinExistence type="predicted"/>
<evidence type="ECO:0000313" key="1">
    <source>
        <dbReference type="EMBL" id="GJD60280.1"/>
    </source>
</evidence>
<comment type="caution">
    <text evidence="1">The sequence shown here is derived from an EMBL/GenBank/DDBJ whole genome shotgun (WGS) entry which is preliminary data.</text>
</comment>
<gene>
    <name evidence="1" type="ORF">MPEAHAMD_0416</name>
</gene>
<name>A0AA37M2L0_9HYPH</name>
<dbReference type="Proteomes" id="UP001055286">
    <property type="component" value="Unassembled WGS sequence"/>
</dbReference>
<organism evidence="1 2">
    <name type="scientific">Methylobacterium frigidaeris</name>
    <dbReference type="NCBI Taxonomy" id="2038277"/>
    <lineage>
        <taxon>Bacteria</taxon>
        <taxon>Pseudomonadati</taxon>
        <taxon>Pseudomonadota</taxon>
        <taxon>Alphaproteobacteria</taxon>
        <taxon>Hyphomicrobiales</taxon>
        <taxon>Methylobacteriaceae</taxon>
        <taxon>Methylobacterium</taxon>
    </lineage>
</organism>
<sequence>MSSTHETAFRAALLGLTLVLGGGPSRVTAGAIRRSRNGFVGRRRSSMRRRAG</sequence>
<dbReference type="AlphaFoldDB" id="A0AA37M2L0"/>
<reference evidence="1" key="2">
    <citation type="submission" date="2021-08" db="EMBL/GenBank/DDBJ databases">
        <authorList>
            <person name="Tani A."/>
            <person name="Ola A."/>
            <person name="Ogura Y."/>
            <person name="Katsura K."/>
            <person name="Hayashi T."/>
        </authorList>
    </citation>
    <scope>NUCLEOTIDE SEQUENCE</scope>
    <source>
        <strain evidence="1">JCM 32048</strain>
    </source>
</reference>
<evidence type="ECO:0000313" key="2">
    <source>
        <dbReference type="Proteomes" id="UP001055286"/>
    </source>
</evidence>
<accession>A0AA37M2L0</accession>
<keyword evidence="2" id="KW-1185">Reference proteome</keyword>
<dbReference type="EMBL" id="BPQJ01000002">
    <property type="protein sequence ID" value="GJD60280.1"/>
    <property type="molecule type" value="Genomic_DNA"/>
</dbReference>